<keyword evidence="2" id="KW-0560">Oxidoreductase</keyword>
<dbReference type="OrthoDB" id="191139at2759"/>
<reference evidence="3" key="1">
    <citation type="journal article" date="2020" name="Phytopathology">
        <title>Genome sequence of the chestnut blight fungus Cryphonectria parasitica EP155: A fundamental resource for an archetypical invasive plant pathogen.</title>
        <authorList>
            <person name="Crouch J.A."/>
            <person name="Dawe A."/>
            <person name="Aerts A."/>
            <person name="Barry K."/>
            <person name="Churchill A.C.L."/>
            <person name="Grimwood J."/>
            <person name="Hillman B."/>
            <person name="Milgroom M.G."/>
            <person name="Pangilinan J."/>
            <person name="Smith M."/>
            <person name="Salamov A."/>
            <person name="Schmutz J."/>
            <person name="Yadav J."/>
            <person name="Grigoriev I.V."/>
            <person name="Nuss D."/>
        </authorList>
    </citation>
    <scope>NUCLEOTIDE SEQUENCE</scope>
    <source>
        <strain evidence="3">EP155</strain>
    </source>
</reference>
<dbReference type="SUPFAM" id="SSF51735">
    <property type="entry name" value="NAD(P)-binding Rossmann-fold domains"/>
    <property type="match status" value="1"/>
</dbReference>
<name>A0A9P4Y2X0_CRYP1</name>
<evidence type="ECO:0000313" key="3">
    <source>
        <dbReference type="EMBL" id="KAF3765581.1"/>
    </source>
</evidence>
<dbReference type="EMBL" id="MU032347">
    <property type="protein sequence ID" value="KAF3765581.1"/>
    <property type="molecule type" value="Genomic_DNA"/>
</dbReference>
<dbReference type="Gene3D" id="3.40.50.720">
    <property type="entry name" value="NAD(P)-binding Rossmann-like Domain"/>
    <property type="match status" value="1"/>
</dbReference>
<dbReference type="PANTHER" id="PTHR24320:SF283">
    <property type="entry name" value="RETINOL DEHYDROGENASE 11"/>
    <property type="match status" value="1"/>
</dbReference>
<dbReference type="GeneID" id="63834159"/>
<proteinExistence type="inferred from homology"/>
<protein>
    <submittedName>
        <fullName evidence="3">Short-chain dehydrogenase</fullName>
    </submittedName>
</protein>
<dbReference type="Proteomes" id="UP000803844">
    <property type="component" value="Unassembled WGS sequence"/>
</dbReference>
<accession>A0A9P4Y2X0</accession>
<sequence>MVRSYDKQATAESLVNDLAAQIKDKVILTTGVSPHSIGATFVETIAKAQPRLLILAGRSLDKTQQTADAITKAHPKVQVRLLQLDLGSLQAVREAAATVNGWDDVPQIDVLVNNAGIMAVPKYALSPDGFEITFATNHLGHFLFTNLILDKILASKTKRVVSVSSEGHRLSPIRWGDYNFRNGETFETWRAYGQSKTANMLFALALAEKLGTTRGLSAFSVHPGVVPSNLGRHLDFSQDQVELRAVDASMGNREAWEPYKYKTEQEGAATHVYAAFEPTLAGKYPLMNGTYLEDSHIADPWVETVKPWATSNVEAQRLWKLTEELIGQKFEY</sequence>
<evidence type="ECO:0000313" key="4">
    <source>
        <dbReference type="Proteomes" id="UP000803844"/>
    </source>
</evidence>
<comment type="similarity">
    <text evidence="1">Belongs to the short-chain dehydrogenases/reductases (SDR) family.</text>
</comment>
<organism evidence="3 4">
    <name type="scientific">Cryphonectria parasitica (strain ATCC 38755 / EP155)</name>
    <dbReference type="NCBI Taxonomy" id="660469"/>
    <lineage>
        <taxon>Eukaryota</taxon>
        <taxon>Fungi</taxon>
        <taxon>Dikarya</taxon>
        <taxon>Ascomycota</taxon>
        <taxon>Pezizomycotina</taxon>
        <taxon>Sordariomycetes</taxon>
        <taxon>Sordariomycetidae</taxon>
        <taxon>Diaporthales</taxon>
        <taxon>Cryphonectriaceae</taxon>
        <taxon>Cryphonectria-Endothia species complex</taxon>
        <taxon>Cryphonectria</taxon>
    </lineage>
</organism>
<comment type="caution">
    <text evidence="3">The sequence shown here is derived from an EMBL/GenBank/DDBJ whole genome shotgun (WGS) entry which is preliminary data.</text>
</comment>
<gene>
    <name evidence="3" type="ORF">M406DRAFT_255417</name>
</gene>
<dbReference type="Pfam" id="PF00106">
    <property type="entry name" value="adh_short"/>
    <property type="match status" value="1"/>
</dbReference>
<dbReference type="RefSeq" id="XP_040776542.1">
    <property type="nucleotide sequence ID" value="XM_040917030.1"/>
</dbReference>
<dbReference type="AlphaFoldDB" id="A0A9P4Y2X0"/>
<keyword evidence="4" id="KW-1185">Reference proteome</keyword>
<dbReference type="PRINTS" id="PR00081">
    <property type="entry name" value="GDHRDH"/>
</dbReference>
<evidence type="ECO:0000256" key="1">
    <source>
        <dbReference type="ARBA" id="ARBA00006484"/>
    </source>
</evidence>
<evidence type="ECO:0000256" key="2">
    <source>
        <dbReference type="ARBA" id="ARBA00023002"/>
    </source>
</evidence>
<dbReference type="GO" id="GO:0016491">
    <property type="term" value="F:oxidoreductase activity"/>
    <property type="evidence" value="ECO:0007669"/>
    <property type="project" value="UniProtKB-KW"/>
</dbReference>
<dbReference type="InterPro" id="IPR002347">
    <property type="entry name" value="SDR_fam"/>
</dbReference>
<dbReference type="PANTHER" id="PTHR24320">
    <property type="entry name" value="RETINOL DEHYDROGENASE"/>
    <property type="match status" value="1"/>
</dbReference>
<dbReference type="InterPro" id="IPR036291">
    <property type="entry name" value="NAD(P)-bd_dom_sf"/>
</dbReference>